<evidence type="ECO:0000313" key="1">
    <source>
        <dbReference type="EMBL" id="RJY49998.1"/>
    </source>
</evidence>
<sequence length="81" mass="9320">MEKNYQLLYYYATLDADSTLTIRLPHELRDAFANVCPDGNVSKALREFMVHEVATKSTVIPQEGTDKVKVSPENFIMRNQR</sequence>
<dbReference type="AlphaFoldDB" id="A0A3A6WAV3"/>
<protein>
    <submittedName>
        <fullName evidence="1">Uncharacterized protein</fullName>
    </submittedName>
</protein>
<dbReference type="Proteomes" id="UP000277803">
    <property type="component" value="Unassembled WGS sequence"/>
</dbReference>
<comment type="caution">
    <text evidence="1">The sequence shown here is derived from an EMBL/GenBank/DDBJ whole genome shotgun (WGS) entry which is preliminary data.</text>
</comment>
<accession>A0A3A6WAV3</accession>
<reference evidence="1 2" key="1">
    <citation type="submission" date="2018-09" db="EMBL/GenBank/DDBJ databases">
        <title>Genome sequence of Veillonella atypica isolated from periodontal Korean patients.</title>
        <authorList>
            <person name="Lee J.-H."/>
            <person name="Moon J.-H."/>
            <person name="Shin S.-Y."/>
        </authorList>
    </citation>
    <scope>NUCLEOTIDE SEQUENCE [LARGE SCALE GENOMIC DNA]</scope>
    <source>
        <strain evidence="1 2">KHUD_V1</strain>
    </source>
</reference>
<evidence type="ECO:0000313" key="2">
    <source>
        <dbReference type="Proteomes" id="UP000277803"/>
    </source>
</evidence>
<dbReference type="EMBL" id="QXZZ01000036">
    <property type="protein sequence ID" value="RJY49998.1"/>
    <property type="molecule type" value="Genomic_DNA"/>
</dbReference>
<dbReference type="RefSeq" id="WP_119982895.1">
    <property type="nucleotide sequence ID" value="NZ_QXZZ01000036.1"/>
</dbReference>
<name>A0A3A6WAV3_9FIRM</name>
<organism evidence="1 2">
    <name type="scientific">Veillonella atypica</name>
    <dbReference type="NCBI Taxonomy" id="39777"/>
    <lineage>
        <taxon>Bacteria</taxon>
        <taxon>Bacillati</taxon>
        <taxon>Bacillota</taxon>
        <taxon>Negativicutes</taxon>
        <taxon>Veillonellales</taxon>
        <taxon>Veillonellaceae</taxon>
        <taxon>Veillonella</taxon>
    </lineage>
</organism>
<gene>
    <name evidence="1" type="ORF">D2965_08510</name>
</gene>
<proteinExistence type="predicted"/>